<dbReference type="eggNOG" id="arCOG03396">
    <property type="taxonomic scope" value="Archaea"/>
</dbReference>
<dbReference type="InParanoid" id="Q5JIY1"/>
<dbReference type="PROSITE" id="PS00018">
    <property type="entry name" value="EF_HAND_1"/>
    <property type="match status" value="1"/>
</dbReference>
<evidence type="ECO:0000256" key="1">
    <source>
        <dbReference type="ARBA" id="ARBA00022737"/>
    </source>
</evidence>
<protein>
    <recommendedName>
        <fullName evidence="2">Prenyltransferase alpha-alpha toroid domain-containing protein</fullName>
    </recommendedName>
</protein>
<organism evidence="3 4">
    <name type="scientific">Thermococcus kodakarensis (strain ATCC BAA-918 / JCM 12380 / KOD1)</name>
    <name type="common">Pyrococcus kodakaraensis (strain KOD1)</name>
    <dbReference type="NCBI Taxonomy" id="69014"/>
    <lineage>
        <taxon>Archaea</taxon>
        <taxon>Methanobacteriati</taxon>
        <taxon>Methanobacteriota</taxon>
        <taxon>Thermococci</taxon>
        <taxon>Thermococcales</taxon>
        <taxon>Thermococcaceae</taxon>
        <taxon>Thermococcus</taxon>
    </lineage>
</organism>
<feature type="domain" description="Prenyltransferase alpha-alpha toroid" evidence="2">
    <location>
        <begin position="52"/>
        <end position="114"/>
    </location>
</feature>
<dbReference type="InterPro" id="IPR018247">
    <property type="entry name" value="EF_Hand_1_Ca_BS"/>
</dbReference>
<dbReference type="PATRIC" id="fig|69014.16.peg.1628"/>
<dbReference type="KEGG" id="tko:TK1670"/>
<dbReference type="PIRSF" id="PIRSF018649">
    <property type="entry name" value="UCP018649"/>
    <property type="match status" value="1"/>
</dbReference>
<proteinExistence type="predicted"/>
<keyword evidence="4" id="KW-1185">Reference proteome</keyword>
<dbReference type="AlphaFoldDB" id="Q5JIY1"/>
<dbReference type="Proteomes" id="UP000000536">
    <property type="component" value="Chromosome"/>
</dbReference>
<accession>Q5JIY1</accession>
<dbReference type="STRING" id="69014.TK1670"/>
<keyword evidence="1" id="KW-0677">Repeat</keyword>
<evidence type="ECO:0000313" key="4">
    <source>
        <dbReference type="Proteomes" id="UP000000536"/>
    </source>
</evidence>
<dbReference type="SUPFAM" id="SSF48239">
    <property type="entry name" value="Terpenoid cyclases/Protein prenyltransferases"/>
    <property type="match status" value="3"/>
</dbReference>
<dbReference type="HOGENOM" id="CLU_372862_0_0_2"/>
<dbReference type="CDD" id="cd00688">
    <property type="entry name" value="ISOPREN_C2_like"/>
    <property type="match status" value="2"/>
</dbReference>
<dbReference type="InterPro" id="IPR016731">
    <property type="entry name" value="UCP018649"/>
</dbReference>
<dbReference type="Pfam" id="PF00432">
    <property type="entry name" value="Prenyltrans"/>
    <property type="match status" value="2"/>
</dbReference>
<name>Q5JIY1_THEKO</name>
<reference evidence="3 4" key="1">
    <citation type="journal article" date="2005" name="Genome Res.">
        <title>Complete genome sequence of the hyperthermophilic archaeon Thermococcus kodakaraensis KOD1 and comparison with Pyrococcus genomes.</title>
        <authorList>
            <person name="Fukui T."/>
            <person name="Atomi H."/>
            <person name="Kanai T."/>
            <person name="Matsumi R."/>
            <person name="Fujiwara S."/>
            <person name="Imanaka T."/>
        </authorList>
    </citation>
    <scope>NUCLEOTIDE SEQUENCE [LARGE SCALE GENOMIC DNA]</scope>
    <source>
        <strain evidence="4">ATCC BAA-918 / JCM 12380 / KOD1</strain>
    </source>
</reference>
<evidence type="ECO:0000259" key="2">
    <source>
        <dbReference type="Pfam" id="PF00432"/>
    </source>
</evidence>
<dbReference type="EMBL" id="AP006878">
    <property type="protein sequence ID" value="BAD85859.1"/>
    <property type="molecule type" value="Genomic_DNA"/>
</dbReference>
<dbReference type="Gene3D" id="1.50.10.20">
    <property type="match status" value="3"/>
</dbReference>
<dbReference type="GO" id="GO:0003824">
    <property type="term" value="F:catalytic activity"/>
    <property type="evidence" value="ECO:0007669"/>
    <property type="project" value="InterPro"/>
</dbReference>
<gene>
    <name evidence="3" type="ordered locus">TK1670</name>
</gene>
<sequence length="745" mass="81683">MCANSRVLLVILTVMIITAPVASASMLDESVLYLSSAQGYVNNVRDSSLLLMAMASLYGKVENQSTVESSILELVDYLKNAQNSDGGWGYYPNEISNPLDTGYALAALGAVKDLPLKTIDVSGEIKSGVRYLLDSFNGQGWGYGSKTPAEPYLTVVALWGLGANGYTIEDSTVSKAVSYLESINETSPKMVALKLIAYHYIGYANVSALIETAYAMLSGELKPTERAMLTYALTLYTENMTSELPRSLVILESLGSHNETFVLTEPIWPLPELDSVTPTSFAVMAFASLSDVISSEEYPTVSQMCDEILSLQNPDGGWGYTPGEDSRAKPTYYALEFLSLCTPKPQVAIDKATAWAENHLKSAMEEVETEGMLTQDFYYTALILARYSDMPPEERQSVIDFINEYRYSEFAWRGFFSIPQPLQTAMGINLLKAFNITGVNAPASWLLSLTDGGWGLLINYPFTPFTIMSTPDVPTTLLVLEALSDTVDEAKLKPHLDWLLAQRLEDGFWGHYKKSVNILGQVSTASPSIEYTVRALELLIEHGYDLNYFDMASTLLQGIKNSNRIVEKALAFKFAMESGFLPPVLISSVVSKLGSGTWYIHYSPDYASAAEKLSGIIESFGGVPLLKEGDMGRELTGNHIFVGPFGSFDTSVYNPYVNISVAGNYVEINGQKYSKENLVAIIPGRTQDGYVLVLLAEKEVLPAIDLIVNPTMIKYLHGAYVVFSVKDLNGDGAITPDEVKILFEG</sequence>
<dbReference type="InterPro" id="IPR008930">
    <property type="entry name" value="Terpenoid_cyclase/PrenylTrfase"/>
</dbReference>
<feature type="domain" description="Prenyltransferase alpha-alpha toroid" evidence="2">
    <location>
        <begin position="284"/>
        <end position="356"/>
    </location>
</feature>
<dbReference type="InterPro" id="IPR001330">
    <property type="entry name" value="Prenyltrans"/>
</dbReference>
<dbReference type="PhylomeDB" id="Q5JIY1"/>
<evidence type="ECO:0000313" key="3">
    <source>
        <dbReference type="EMBL" id="BAD85859.1"/>
    </source>
</evidence>
<dbReference type="EnsemblBacteria" id="BAD85859">
    <property type="protein sequence ID" value="BAD85859"/>
    <property type="gene ID" value="TK1670"/>
</dbReference>